<reference evidence="2" key="1">
    <citation type="journal article" date="2019" name="Int. J. Syst. Evol. Microbiol.">
        <title>The Global Catalogue of Microorganisms (GCM) 10K type strain sequencing project: providing services to taxonomists for standard genome sequencing and annotation.</title>
        <authorList>
            <consortium name="The Broad Institute Genomics Platform"/>
            <consortium name="The Broad Institute Genome Sequencing Center for Infectious Disease"/>
            <person name="Wu L."/>
            <person name="Ma J."/>
        </authorList>
    </citation>
    <scope>NUCLEOTIDE SEQUENCE [LARGE SCALE GENOMIC DNA]</scope>
    <source>
        <strain evidence="2">JCM 3106</strain>
    </source>
</reference>
<proteinExistence type="predicted"/>
<name>A0ABP6KZ02_9ACTN</name>
<gene>
    <name evidence="1" type="ORF">GCM10017559_61990</name>
</gene>
<accession>A0ABP6KZ02</accession>
<evidence type="ECO:0000313" key="1">
    <source>
        <dbReference type="EMBL" id="GAA3027410.1"/>
    </source>
</evidence>
<evidence type="ECO:0000313" key="2">
    <source>
        <dbReference type="Proteomes" id="UP001499930"/>
    </source>
</evidence>
<protein>
    <submittedName>
        <fullName evidence="1">Uncharacterized protein</fullName>
    </submittedName>
</protein>
<keyword evidence="2" id="KW-1185">Reference proteome</keyword>
<dbReference type="Proteomes" id="UP001499930">
    <property type="component" value="Unassembled WGS sequence"/>
</dbReference>
<dbReference type="RefSeq" id="WP_344902016.1">
    <property type="nucleotide sequence ID" value="NZ_BAAAWD010000016.1"/>
</dbReference>
<comment type="caution">
    <text evidence="1">The sequence shown here is derived from an EMBL/GenBank/DDBJ whole genome shotgun (WGS) entry which is preliminary data.</text>
</comment>
<organism evidence="1 2">
    <name type="scientific">Streptosporangium longisporum</name>
    <dbReference type="NCBI Taxonomy" id="46187"/>
    <lineage>
        <taxon>Bacteria</taxon>
        <taxon>Bacillati</taxon>
        <taxon>Actinomycetota</taxon>
        <taxon>Actinomycetes</taxon>
        <taxon>Streptosporangiales</taxon>
        <taxon>Streptosporangiaceae</taxon>
        <taxon>Streptosporangium</taxon>
    </lineage>
</organism>
<sequence>MAQTKPPLPTRMHEPFPRIAVNDAPDSPFNELLGLAIAAADRWMVGPDGPLLGPDPSPRDMVNSQLREALLHLLELGVIDIDEERMRAAPGWPMDRLSFRADPAGGGRG</sequence>
<dbReference type="EMBL" id="BAAAWD010000016">
    <property type="protein sequence ID" value="GAA3027410.1"/>
    <property type="molecule type" value="Genomic_DNA"/>
</dbReference>